<reference evidence="11 12" key="1">
    <citation type="submission" date="2019-06" db="EMBL/GenBank/DDBJ databases">
        <title>Sequencing the genomes of 1000 actinobacteria strains.</title>
        <authorList>
            <person name="Klenk H.-P."/>
        </authorList>
    </citation>
    <scope>NUCLEOTIDE SEQUENCE [LARGE SCALE GENOMIC DNA]</scope>
    <source>
        <strain evidence="11 12">DSM 43186</strain>
    </source>
</reference>
<dbReference type="PRINTS" id="PR01036">
    <property type="entry name" value="TCRTETB"/>
</dbReference>
<dbReference type="RefSeq" id="WP_142259254.1">
    <property type="nucleotide sequence ID" value="NZ_BMPV01000007.1"/>
</dbReference>
<evidence type="ECO:0000256" key="1">
    <source>
        <dbReference type="ARBA" id="ARBA00004651"/>
    </source>
</evidence>
<sequence length="496" mass="51351">MTELSRRRRIAVLLLCCTSLFIVSLDATIVNIALPVIARDLHAPISGMQWVVDAYVLVVGGLLMLSGSTADRVGRRRVFQIGLALFSLGSLLCSVAPSLGWLIAFRMLQATGGSMLNPVAMSIIANVFTDPRERARAIGVWGGIGGISLAAGPPVGGLIVETLGWPGIFWINVPIGVATIVLTALLVPESRAPRPRRLDPLGQLLVMATLTTLCFGIIEGPNLGWSAAPVLGCFAVAALCLAALLWYEPRRDDPLIDLRFFRSAPFSGAVAIAVCSFAALGGFLFINTIYLQNVRGLTPLEAGIYTLPMALATLVLSPVSGRLVAARGARPPLTVAGVLITLAGLLLTRVTADTPVLPLLVVYVVFGAGFGLVNAPLTNTAVSGMPRAQAGVAAAVSSTGRQVGQLLGVAIAGSIVASSLAVPRGPEFAHASEAVWWMVAGYGALVLALGLATTGRRAYRTAARVAERLFHEEPSAAAAGRGASSGPGTTGGATRS</sequence>
<evidence type="ECO:0000256" key="4">
    <source>
        <dbReference type="ARBA" id="ARBA00022475"/>
    </source>
</evidence>
<evidence type="ECO:0000256" key="5">
    <source>
        <dbReference type="ARBA" id="ARBA00022692"/>
    </source>
</evidence>
<feature type="compositionally biased region" description="Gly residues" evidence="8">
    <location>
        <begin position="483"/>
        <end position="496"/>
    </location>
</feature>
<feature type="transmembrane region" description="Helical" evidence="9">
    <location>
        <begin position="12"/>
        <end position="38"/>
    </location>
</feature>
<keyword evidence="6 9" id="KW-1133">Transmembrane helix</keyword>
<dbReference type="InterPro" id="IPR011701">
    <property type="entry name" value="MFS"/>
</dbReference>
<feature type="transmembrane region" description="Helical" evidence="9">
    <location>
        <begin position="333"/>
        <end position="350"/>
    </location>
</feature>
<dbReference type="SUPFAM" id="SSF103473">
    <property type="entry name" value="MFS general substrate transporter"/>
    <property type="match status" value="1"/>
</dbReference>
<keyword evidence="7 9" id="KW-0472">Membrane</keyword>
<dbReference type="Proteomes" id="UP000319213">
    <property type="component" value="Unassembled WGS sequence"/>
</dbReference>
<accession>A0A543IX88</accession>
<dbReference type="InterPro" id="IPR036259">
    <property type="entry name" value="MFS_trans_sf"/>
</dbReference>
<comment type="subcellular location">
    <subcellularLocation>
        <location evidence="1">Cell membrane</location>
        <topology evidence="1">Multi-pass membrane protein</topology>
    </subcellularLocation>
</comment>
<evidence type="ECO:0000256" key="7">
    <source>
        <dbReference type="ARBA" id="ARBA00023136"/>
    </source>
</evidence>
<dbReference type="InterPro" id="IPR020846">
    <property type="entry name" value="MFS_dom"/>
</dbReference>
<proteinExistence type="inferred from homology"/>
<organism evidence="11 12">
    <name type="scientific">Thermopolyspora flexuosa</name>
    <dbReference type="NCBI Taxonomy" id="103836"/>
    <lineage>
        <taxon>Bacteria</taxon>
        <taxon>Bacillati</taxon>
        <taxon>Actinomycetota</taxon>
        <taxon>Actinomycetes</taxon>
        <taxon>Streptosporangiales</taxon>
        <taxon>Streptosporangiaceae</taxon>
        <taxon>Thermopolyspora</taxon>
    </lineage>
</organism>
<dbReference type="EMBL" id="VFPQ01000001">
    <property type="protein sequence ID" value="TQM75193.1"/>
    <property type="molecule type" value="Genomic_DNA"/>
</dbReference>
<keyword evidence="12" id="KW-1185">Reference proteome</keyword>
<feature type="transmembrane region" description="Helical" evidence="9">
    <location>
        <begin position="82"/>
        <end position="104"/>
    </location>
</feature>
<dbReference type="PROSITE" id="PS50850">
    <property type="entry name" value="MFS"/>
    <property type="match status" value="1"/>
</dbReference>
<dbReference type="PANTHER" id="PTHR42718:SF9">
    <property type="entry name" value="MAJOR FACILITATOR SUPERFAMILY MULTIDRUG TRANSPORTER MFSC"/>
    <property type="match status" value="1"/>
</dbReference>
<keyword evidence="4" id="KW-1003">Cell membrane</keyword>
<evidence type="ECO:0000256" key="3">
    <source>
        <dbReference type="ARBA" id="ARBA00022448"/>
    </source>
</evidence>
<feature type="transmembrane region" description="Helical" evidence="9">
    <location>
        <begin position="135"/>
        <end position="155"/>
    </location>
</feature>
<dbReference type="NCBIfam" id="TIGR00711">
    <property type="entry name" value="efflux_EmrB"/>
    <property type="match status" value="1"/>
</dbReference>
<dbReference type="Gene3D" id="1.20.1250.20">
    <property type="entry name" value="MFS general substrate transporter like domains"/>
    <property type="match status" value="1"/>
</dbReference>
<evidence type="ECO:0000256" key="2">
    <source>
        <dbReference type="ARBA" id="ARBA00008537"/>
    </source>
</evidence>
<keyword evidence="3" id="KW-0813">Transport</keyword>
<dbReference type="InterPro" id="IPR004638">
    <property type="entry name" value="EmrB-like"/>
</dbReference>
<feature type="transmembrane region" description="Helical" evidence="9">
    <location>
        <begin position="356"/>
        <end position="377"/>
    </location>
</feature>
<dbReference type="Gene3D" id="1.20.1720.10">
    <property type="entry name" value="Multidrug resistance protein D"/>
    <property type="match status" value="1"/>
</dbReference>
<feature type="transmembrane region" description="Helical" evidence="9">
    <location>
        <begin position="200"/>
        <end position="218"/>
    </location>
</feature>
<feature type="transmembrane region" description="Helical" evidence="9">
    <location>
        <begin position="110"/>
        <end position="128"/>
    </location>
</feature>
<dbReference type="PANTHER" id="PTHR42718">
    <property type="entry name" value="MAJOR FACILITATOR SUPERFAMILY MULTIDRUG TRANSPORTER MFSC"/>
    <property type="match status" value="1"/>
</dbReference>
<comment type="similarity">
    <text evidence="2">Belongs to the major facilitator superfamily. EmrB family.</text>
</comment>
<feature type="transmembrane region" description="Helical" evidence="9">
    <location>
        <begin position="224"/>
        <end position="247"/>
    </location>
</feature>
<dbReference type="OrthoDB" id="9781469at2"/>
<feature type="transmembrane region" description="Helical" evidence="9">
    <location>
        <begin position="403"/>
        <end position="422"/>
    </location>
</feature>
<keyword evidence="5 9" id="KW-0812">Transmembrane</keyword>
<evidence type="ECO:0000256" key="6">
    <source>
        <dbReference type="ARBA" id="ARBA00022989"/>
    </source>
</evidence>
<feature type="transmembrane region" description="Helical" evidence="9">
    <location>
        <begin position="434"/>
        <end position="454"/>
    </location>
</feature>
<dbReference type="Pfam" id="PF07690">
    <property type="entry name" value="MFS_1"/>
    <property type="match status" value="1"/>
</dbReference>
<dbReference type="CDD" id="cd17321">
    <property type="entry name" value="MFS_MMR_MDR_like"/>
    <property type="match status" value="1"/>
</dbReference>
<dbReference type="AlphaFoldDB" id="A0A543IX88"/>
<feature type="transmembrane region" description="Helical" evidence="9">
    <location>
        <begin position="268"/>
        <end position="290"/>
    </location>
</feature>
<evidence type="ECO:0000259" key="10">
    <source>
        <dbReference type="PROSITE" id="PS50850"/>
    </source>
</evidence>
<feature type="transmembrane region" description="Helical" evidence="9">
    <location>
        <begin position="167"/>
        <end position="188"/>
    </location>
</feature>
<feature type="domain" description="Major facilitator superfamily (MFS) profile" evidence="10">
    <location>
        <begin position="12"/>
        <end position="458"/>
    </location>
</feature>
<evidence type="ECO:0000313" key="12">
    <source>
        <dbReference type="Proteomes" id="UP000319213"/>
    </source>
</evidence>
<protein>
    <submittedName>
        <fullName evidence="11">EmrB/QacA subfamily drug resistance transporter</fullName>
    </submittedName>
</protein>
<evidence type="ECO:0000313" key="11">
    <source>
        <dbReference type="EMBL" id="TQM75193.1"/>
    </source>
</evidence>
<dbReference type="GO" id="GO:0005886">
    <property type="term" value="C:plasma membrane"/>
    <property type="evidence" value="ECO:0007669"/>
    <property type="project" value="UniProtKB-SubCell"/>
</dbReference>
<comment type="caution">
    <text evidence="11">The sequence shown here is derived from an EMBL/GenBank/DDBJ whole genome shotgun (WGS) entry which is preliminary data.</text>
</comment>
<dbReference type="GO" id="GO:0022857">
    <property type="term" value="F:transmembrane transporter activity"/>
    <property type="evidence" value="ECO:0007669"/>
    <property type="project" value="InterPro"/>
</dbReference>
<evidence type="ECO:0000256" key="8">
    <source>
        <dbReference type="SAM" id="MobiDB-lite"/>
    </source>
</evidence>
<gene>
    <name evidence="11" type="ORF">FHX40_1895</name>
</gene>
<feature type="transmembrane region" description="Helical" evidence="9">
    <location>
        <begin position="50"/>
        <end position="70"/>
    </location>
</feature>
<feature type="region of interest" description="Disordered" evidence="8">
    <location>
        <begin position="475"/>
        <end position="496"/>
    </location>
</feature>
<feature type="transmembrane region" description="Helical" evidence="9">
    <location>
        <begin position="302"/>
        <end position="321"/>
    </location>
</feature>
<name>A0A543IX88_9ACTN</name>
<evidence type="ECO:0000256" key="9">
    <source>
        <dbReference type="SAM" id="Phobius"/>
    </source>
</evidence>